<dbReference type="EMBL" id="VDFR01000041">
    <property type="protein sequence ID" value="TNC47845.1"/>
    <property type="molecule type" value="Genomic_DNA"/>
</dbReference>
<dbReference type="GO" id="GO:0015171">
    <property type="term" value="F:amino acid transmembrane transporter activity"/>
    <property type="evidence" value="ECO:0007669"/>
    <property type="project" value="TreeGrafter"/>
</dbReference>
<dbReference type="GO" id="GO:0005886">
    <property type="term" value="C:plasma membrane"/>
    <property type="evidence" value="ECO:0007669"/>
    <property type="project" value="UniProtKB-SubCell"/>
</dbReference>
<dbReference type="Pfam" id="PF01810">
    <property type="entry name" value="LysE"/>
    <property type="match status" value="1"/>
</dbReference>
<evidence type="ECO:0000313" key="7">
    <source>
        <dbReference type="EMBL" id="TNC47030.1"/>
    </source>
</evidence>
<organism evidence="7 9">
    <name type="scientific">Mumia zhuanghuii</name>
    <dbReference type="NCBI Taxonomy" id="2585211"/>
    <lineage>
        <taxon>Bacteria</taxon>
        <taxon>Bacillati</taxon>
        <taxon>Actinomycetota</taxon>
        <taxon>Actinomycetes</taxon>
        <taxon>Propionibacteriales</taxon>
        <taxon>Nocardioidaceae</taxon>
        <taxon>Mumia</taxon>
    </lineage>
</organism>
<comment type="caution">
    <text evidence="7">The sequence shown here is derived from an EMBL/GenBank/DDBJ whole genome shotgun (WGS) entry which is preliminary data.</text>
</comment>
<evidence type="ECO:0000256" key="6">
    <source>
        <dbReference type="SAM" id="Phobius"/>
    </source>
</evidence>
<feature type="transmembrane region" description="Helical" evidence="6">
    <location>
        <begin position="148"/>
        <end position="174"/>
    </location>
</feature>
<keyword evidence="5 6" id="KW-0472">Membrane</keyword>
<sequence length="206" mass="21000">MELSLLLAFAGLCVLLALTPGPDTFLVLRFSLGGTRTGLAAAVGSATGSLLWALAVAAGLATLLEQSAEAYRAVKIAGGLYLLWLGIRALLRRGKGLGDVEGAYGIGAGAAMRAGLISNVLNPKVGLFFVAVVPQFLPGHDASLGATLLLGVIFAAVGFAYFATIAVVAGRALAWLRRPRVQRAIDRGTAGVITALGVSTLVSATR</sequence>
<dbReference type="RefSeq" id="WP_139086758.1">
    <property type="nucleotide sequence ID" value="NZ_VDFR01000041.1"/>
</dbReference>
<name>A0A5C4MMK4_9ACTN</name>
<dbReference type="InterPro" id="IPR001123">
    <property type="entry name" value="LeuE-type"/>
</dbReference>
<evidence type="ECO:0000256" key="1">
    <source>
        <dbReference type="ARBA" id="ARBA00004651"/>
    </source>
</evidence>
<keyword evidence="2" id="KW-1003">Cell membrane</keyword>
<dbReference type="PANTHER" id="PTHR30086:SF20">
    <property type="entry name" value="ARGININE EXPORTER PROTEIN ARGO-RELATED"/>
    <property type="match status" value="1"/>
</dbReference>
<evidence type="ECO:0000256" key="5">
    <source>
        <dbReference type="ARBA" id="ARBA00023136"/>
    </source>
</evidence>
<protein>
    <submittedName>
        <fullName evidence="7">LysE family translocator</fullName>
    </submittedName>
</protein>
<gene>
    <name evidence="8" type="ORF">FHE65_08660</name>
    <name evidence="7" type="ORF">FHE65_10405</name>
</gene>
<dbReference type="AlphaFoldDB" id="A0A5C4MMK4"/>
<reference evidence="7 9" key="1">
    <citation type="submission" date="2019-05" db="EMBL/GenBank/DDBJ databases">
        <title>Mumia sp. nov., isolated from the intestinal contents of plateau pika (Ochotona curzoniae) in the Qinghai-Tibet plateau of China.</title>
        <authorList>
            <person name="Tian Z."/>
        </authorList>
    </citation>
    <scope>NUCLEOTIDE SEQUENCE [LARGE SCALE GENOMIC DNA]</scope>
    <source>
        <strain evidence="9">527</strain>
        <strain evidence="7">Z527</strain>
    </source>
</reference>
<comment type="subcellular location">
    <subcellularLocation>
        <location evidence="1">Cell membrane</location>
        <topology evidence="1">Multi-pass membrane protein</topology>
    </subcellularLocation>
</comment>
<evidence type="ECO:0000313" key="9">
    <source>
        <dbReference type="Proteomes" id="UP000306740"/>
    </source>
</evidence>
<dbReference type="OrthoDB" id="3175972at2"/>
<evidence type="ECO:0000256" key="3">
    <source>
        <dbReference type="ARBA" id="ARBA00022692"/>
    </source>
</evidence>
<accession>A0A5C4MMK4</accession>
<dbReference type="EMBL" id="VDFR01000048">
    <property type="protein sequence ID" value="TNC47030.1"/>
    <property type="molecule type" value="Genomic_DNA"/>
</dbReference>
<feature type="transmembrane region" description="Helical" evidence="6">
    <location>
        <begin position="39"/>
        <end position="61"/>
    </location>
</feature>
<keyword evidence="3 6" id="KW-0812">Transmembrane</keyword>
<keyword evidence="4 6" id="KW-1133">Transmembrane helix</keyword>
<dbReference type="PIRSF" id="PIRSF006324">
    <property type="entry name" value="LeuE"/>
    <property type="match status" value="1"/>
</dbReference>
<dbReference type="Proteomes" id="UP000306740">
    <property type="component" value="Unassembled WGS sequence"/>
</dbReference>
<proteinExistence type="predicted"/>
<evidence type="ECO:0000256" key="2">
    <source>
        <dbReference type="ARBA" id="ARBA00022475"/>
    </source>
</evidence>
<evidence type="ECO:0000256" key="4">
    <source>
        <dbReference type="ARBA" id="ARBA00022989"/>
    </source>
</evidence>
<evidence type="ECO:0000313" key="8">
    <source>
        <dbReference type="EMBL" id="TNC47845.1"/>
    </source>
</evidence>
<dbReference type="PANTHER" id="PTHR30086">
    <property type="entry name" value="ARGININE EXPORTER PROTEIN ARGO"/>
    <property type="match status" value="1"/>
</dbReference>